<evidence type="ECO:0000313" key="1">
    <source>
        <dbReference type="EMBL" id="EXG81673.1"/>
    </source>
</evidence>
<dbReference type="PANTHER" id="PTHR43224:SF1">
    <property type="entry name" value="AMIDINOTRANSFERASE"/>
    <property type="match status" value="1"/>
</dbReference>
<dbReference type="PATRIC" id="fig|927661.3.peg.2754"/>
<reference evidence="1 2" key="1">
    <citation type="submission" date="2013-07" db="EMBL/GenBank/DDBJ databases">
        <authorList>
            <consortium name="DOE Joint Genome Institute"/>
            <person name="Eisen J."/>
            <person name="Huntemann M."/>
            <person name="Han J."/>
            <person name="Chen A."/>
            <person name="Kyrpides N."/>
            <person name="Mavromatis K."/>
            <person name="Markowitz V."/>
            <person name="Palaniappan K."/>
            <person name="Ivanova N."/>
            <person name="Schaumberg A."/>
            <person name="Pati A."/>
            <person name="Liolios K."/>
            <person name="Nordberg H.P."/>
            <person name="Cantor M.N."/>
            <person name="Hua S.X."/>
            <person name="Woyke T."/>
        </authorList>
    </citation>
    <scope>NUCLEOTIDE SEQUENCE [LARGE SCALE GENOMIC DNA]</scope>
    <source>
        <strain evidence="1 2">DSM 44712</strain>
    </source>
</reference>
<dbReference type="AlphaFoldDB" id="A0A010Z2M2"/>
<dbReference type="PANTHER" id="PTHR43224">
    <property type="entry name" value="AMIDINOTRANSFERASE"/>
    <property type="match status" value="1"/>
</dbReference>
<dbReference type="NCBIfam" id="NF046062">
    <property type="entry name" value="citrull_CtlX"/>
    <property type="match status" value="1"/>
</dbReference>
<dbReference type="EMBL" id="JFBT01000001">
    <property type="protein sequence ID" value="EXG81673.1"/>
    <property type="molecule type" value="Genomic_DNA"/>
</dbReference>
<evidence type="ECO:0000313" key="2">
    <source>
        <dbReference type="Proteomes" id="UP000021053"/>
    </source>
</evidence>
<dbReference type="HOGENOM" id="CLU_077407_0_0_11"/>
<dbReference type="Gene3D" id="3.75.10.10">
    <property type="entry name" value="L-arginine/glycine Amidinotransferase, Chain A"/>
    <property type="match status" value="1"/>
</dbReference>
<dbReference type="SUPFAM" id="SSF55909">
    <property type="entry name" value="Pentein"/>
    <property type="match status" value="1"/>
</dbReference>
<dbReference type="Proteomes" id="UP000021053">
    <property type="component" value="Unassembled WGS sequence"/>
</dbReference>
<accession>A0A010Z2M2</accession>
<dbReference type="InterPro" id="IPR014541">
    <property type="entry name" value="Amdntrnsf_FN0238"/>
</dbReference>
<proteinExistence type="predicted"/>
<dbReference type="Pfam" id="PF19420">
    <property type="entry name" value="DDAH_eukar"/>
    <property type="match status" value="1"/>
</dbReference>
<name>A0A010Z2M2_9ACTN</name>
<protein>
    <recommendedName>
        <fullName evidence="3">Amidinotransferase</fullName>
    </recommendedName>
</protein>
<organism evidence="1 2">
    <name type="scientific">Cryptosporangium arvum DSM 44712</name>
    <dbReference type="NCBI Taxonomy" id="927661"/>
    <lineage>
        <taxon>Bacteria</taxon>
        <taxon>Bacillati</taxon>
        <taxon>Actinomycetota</taxon>
        <taxon>Actinomycetes</taxon>
        <taxon>Cryptosporangiales</taxon>
        <taxon>Cryptosporangiaceae</taxon>
        <taxon>Cryptosporangium</taxon>
    </lineage>
</organism>
<comment type="caution">
    <text evidence="1">The sequence shown here is derived from an EMBL/GenBank/DDBJ whole genome shotgun (WGS) entry which is preliminary data.</text>
</comment>
<gene>
    <name evidence="1" type="ORF">CryarDRAFT_2792</name>
</gene>
<evidence type="ECO:0008006" key="3">
    <source>
        <dbReference type="Google" id="ProtNLM"/>
    </source>
</evidence>
<dbReference type="PIRSF" id="PIRSF028188">
    <property type="entry name" value="Amdntrnsf_FN0238"/>
    <property type="match status" value="1"/>
</dbReference>
<sequence>MSEVGQAPAAVIMVRPHHFVPNPATISDNLFQARSEVPPSRALADAALAEVTAVADALRGVGVGVHLFDDESTGTPDSVFPNNWFSTHPDGRVAIYPLYAPNRRAERRADIVQSLRVGFQVNGVHDYSVLEDDCLYLEGTGSMVLDHVGRVAYVARSFRSHDRAVAMVCRDLGYEPVVFSSLDSRGAPIYHTNVMMSVGSTVALVALDSFEHRAERDAVERRLAASGRAVVPLTQGQVDEFAGNAIELRGTGGSYLLLSARAYDSLTSEQRATLSAHVHLLPVAVPTIELAGGSVRCMVAGIHLPRRVRETGLAEVGG</sequence>
<keyword evidence="2" id="KW-1185">Reference proteome</keyword>
<dbReference type="RefSeq" id="WP_211247434.1">
    <property type="nucleotide sequence ID" value="NZ_KK073874.1"/>
</dbReference>